<evidence type="ECO:0000259" key="18">
    <source>
        <dbReference type="PROSITE" id="PS50011"/>
    </source>
</evidence>
<dbReference type="InterPro" id="IPR032778">
    <property type="entry name" value="GF_recep_IV"/>
</dbReference>
<evidence type="ECO:0000256" key="12">
    <source>
        <dbReference type="ARBA" id="ARBA00023170"/>
    </source>
</evidence>
<dbReference type="SMART" id="SM00261">
    <property type="entry name" value="FU"/>
    <property type="match status" value="6"/>
</dbReference>
<gene>
    <name evidence="19" type="ORF">CRM22_002516</name>
</gene>
<keyword evidence="6" id="KW-0547">Nucleotide-binding</keyword>
<dbReference type="InterPro" id="IPR008266">
    <property type="entry name" value="Tyr_kinase_AS"/>
</dbReference>
<dbReference type="InterPro" id="IPR011009">
    <property type="entry name" value="Kinase-like_dom_sf"/>
</dbReference>
<dbReference type="Pfam" id="PF07714">
    <property type="entry name" value="PK_Tyr_Ser-Thr"/>
    <property type="match status" value="1"/>
</dbReference>
<proteinExistence type="predicted"/>
<name>A0A4S2M5L1_OPIFE</name>
<dbReference type="GO" id="GO:0038127">
    <property type="term" value="P:ERBB signaling pathway"/>
    <property type="evidence" value="ECO:0007669"/>
    <property type="project" value="UniProtKB-ARBA"/>
</dbReference>
<comment type="subcellular location">
    <subcellularLocation>
        <location evidence="1">Membrane</location>
        <topology evidence="1">Single-pass type I membrane protein</topology>
    </subcellularLocation>
</comment>
<keyword evidence="17" id="KW-0732">Signal</keyword>
<dbReference type="Pfam" id="PF00757">
    <property type="entry name" value="Furin-like"/>
    <property type="match status" value="2"/>
</dbReference>
<dbReference type="InterPro" id="IPR009030">
    <property type="entry name" value="Growth_fac_rcpt_cys_sf"/>
</dbReference>
<dbReference type="GO" id="GO:0022008">
    <property type="term" value="P:neurogenesis"/>
    <property type="evidence" value="ECO:0007669"/>
    <property type="project" value="TreeGrafter"/>
</dbReference>
<dbReference type="InterPro" id="IPR006211">
    <property type="entry name" value="Furin-like_Cys-rich_dom"/>
</dbReference>
<evidence type="ECO:0000256" key="11">
    <source>
        <dbReference type="ARBA" id="ARBA00023137"/>
    </source>
</evidence>
<evidence type="ECO:0000256" key="5">
    <source>
        <dbReference type="ARBA" id="ARBA00022692"/>
    </source>
</evidence>
<feature type="signal peptide" evidence="17">
    <location>
        <begin position="1"/>
        <end position="20"/>
    </location>
</feature>
<evidence type="ECO:0000256" key="8">
    <source>
        <dbReference type="ARBA" id="ARBA00022840"/>
    </source>
</evidence>
<dbReference type="FunFam" id="1.10.510.10:FF:000027">
    <property type="entry name" value="Receptor protein-tyrosine kinase"/>
    <property type="match status" value="1"/>
</dbReference>
<dbReference type="GO" id="GO:0008284">
    <property type="term" value="P:positive regulation of cell population proliferation"/>
    <property type="evidence" value="ECO:0007669"/>
    <property type="project" value="TreeGrafter"/>
</dbReference>
<keyword evidence="7" id="KW-0418">Kinase</keyword>
<evidence type="ECO:0000256" key="17">
    <source>
        <dbReference type="SAM" id="SignalP"/>
    </source>
</evidence>
<evidence type="ECO:0000256" key="4">
    <source>
        <dbReference type="ARBA" id="ARBA00022679"/>
    </source>
</evidence>
<evidence type="ECO:0000256" key="16">
    <source>
        <dbReference type="SAM" id="Phobius"/>
    </source>
</evidence>
<dbReference type="EMBL" id="SJOL01004394">
    <property type="protein sequence ID" value="TGZ71660.1"/>
    <property type="molecule type" value="Genomic_DNA"/>
</dbReference>
<keyword evidence="8" id="KW-0067">ATP-binding</keyword>
<feature type="transmembrane region" description="Helical" evidence="16">
    <location>
        <begin position="944"/>
        <end position="967"/>
    </location>
</feature>
<dbReference type="Gene3D" id="2.10.220.10">
    <property type="entry name" value="Hormone Receptor, Insulin-like Growth Factor Receptor 1, Chain A, domain 2"/>
    <property type="match status" value="3"/>
</dbReference>
<keyword evidence="5 16" id="KW-0812">Transmembrane</keyword>
<evidence type="ECO:0000256" key="15">
    <source>
        <dbReference type="SAM" id="MobiDB-lite"/>
    </source>
</evidence>
<evidence type="ECO:0000256" key="10">
    <source>
        <dbReference type="ARBA" id="ARBA00023136"/>
    </source>
</evidence>
<feature type="region of interest" description="Disordered" evidence="15">
    <location>
        <begin position="818"/>
        <end position="847"/>
    </location>
</feature>
<evidence type="ECO:0000256" key="6">
    <source>
        <dbReference type="ARBA" id="ARBA00022741"/>
    </source>
</evidence>
<dbReference type="SUPFAM" id="SSF52058">
    <property type="entry name" value="L domain-like"/>
    <property type="match status" value="2"/>
</dbReference>
<accession>A0A4S2M5L1</accession>
<feature type="chain" id="PRO_5020494530" description="receptor protein-tyrosine kinase" evidence="17">
    <location>
        <begin position="21"/>
        <end position="1663"/>
    </location>
</feature>
<dbReference type="SUPFAM" id="SSF57184">
    <property type="entry name" value="Growth factor receptor domain"/>
    <property type="match status" value="3"/>
</dbReference>
<dbReference type="Gene3D" id="3.30.200.20">
    <property type="entry name" value="Phosphorylase Kinase, domain 1"/>
    <property type="match status" value="2"/>
</dbReference>
<dbReference type="GO" id="GO:0009925">
    <property type="term" value="C:basal plasma membrane"/>
    <property type="evidence" value="ECO:0007669"/>
    <property type="project" value="TreeGrafter"/>
</dbReference>
<dbReference type="Pfam" id="PF01030">
    <property type="entry name" value="Recep_L_domain"/>
    <property type="match status" value="2"/>
</dbReference>
<evidence type="ECO:0000256" key="13">
    <source>
        <dbReference type="ARBA" id="ARBA00023180"/>
    </source>
</evidence>
<dbReference type="InterPro" id="IPR000494">
    <property type="entry name" value="Rcpt_L-dom"/>
</dbReference>
<dbReference type="PROSITE" id="PS00109">
    <property type="entry name" value="PROTEIN_KINASE_TYR"/>
    <property type="match status" value="1"/>
</dbReference>
<dbReference type="Pfam" id="PF14843">
    <property type="entry name" value="GF_recep_IV"/>
    <property type="match status" value="1"/>
</dbReference>
<dbReference type="GO" id="GO:0004714">
    <property type="term" value="F:transmembrane receptor protein tyrosine kinase activity"/>
    <property type="evidence" value="ECO:0007669"/>
    <property type="project" value="UniProtKB-EC"/>
</dbReference>
<evidence type="ECO:0000313" key="19">
    <source>
        <dbReference type="EMBL" id="TGZ71660.1"/>
    </source>
</evidence>
<evidence type="ECO:0000256" key="14">
    <source>
        <dbReference type="ARBA" id="ARBA00051243"/>
    </source>
</evidence>
<comment type="caution">
    <text evidence="19">The sequence shown here is derived from an EMBL/GenBank/DDBJ whole genome shotgun (WGS) entry which is preliminary data.</text>
</comment>
<dbReference type="Gene3D" id="1.10.510.10">
    <property type="entry name" value="Transferase(Phosphotransferase) domain 1"/>
    <property type="match status" value="1"/>
</dbReference>
<dbReference type="GO" id="GO:0005524">
    <property type="term" value="F:ATP binding"/>
    <property type="evidence" value="ECO:0007669"/>
    <property type="project" value="UniProtKB-KW"/>
</dbReference>
<keyword evidence="9 16" id="KW-1133">Transmembrane helix</keyword>
<dbReference type="PANTHER" id="PTHR24416">
    <property type="entry name" value="TYROSINE-PROTEIN KINASE RECEPTOR"/>
    <property type="match status" value="1"/>
</dbReference>
<dbReference type="PANTHER" id="PTHR24416:SF566">
    <property type="entry name" value="EPIDERMAL GROWTH FACTOR RECEPTOR"/>
    <property type="match status" value="1"/>
</dbReference>
<dbReference type="InterPro" id="IPR000719">
    <property type="entry name" value="Prot_kinase_dom"/>
</dbReference>
<dbReference type="CDD" id="cd00064">
    <property type="entry name" value="FU"/>
    <property type="match status" value="3"/>
</dbReference>
<feature type="compositionally biased region" description="Polar residues" evidence="15">
    <location>
        <begin position="1464"/>
        <end position="1476"/>
    </location>
</feature>
<feature type="region of interest" description="Disordered" evidence="15">
    <location>
        <begin position="1577"/>
        <end position="1602"/>
    </location>
</feature>
<sequence length="1663" mass="185320">MKLSWDCAILFSCFLSSALLVEHEKFKACRVYLKDCGETASSQVYFEYLQHHYRRCKYILGNLVICDLKRLENGSDPDLSFLEDIVEVSGYVYISRNEVRNIPLKSLKIIRGEPAYKTQEALGALVATKNGRNQTHALETIDLRSLVAIQHNNVIVKDNPLLCNFALTIYWEGLFVDPTQQRYIPDRSKKSLSQAGCNISHDGSKWSKTFESCHGQCPIFNSKSYCWGPGKEMCQKMVKCENNPLKYCVDGPVTELYCDDECLGGCEVSRSNCRACKHAENDGKCVSQCPPQFIVNRADSRTIPNPEFKYNFHDTCVETCPAPFLKSNTYCVIECNLKKEIPVNGTCQVCPLSGCPEHCTEESIFGKDRNLAILDSEALRRFKSCVYYTGMLYVSEESFKGNRIVKDPIKDLSLLWNLRNLRGIVGTVYLDLRGAPLELTNLTFLENVESITMEVRGSSSGPVLQIMDGPNVELLGFRSLTLMDGSIYLRNMPKLCFVDVLKRLSQYRAENLSSEEQCIRRNAVCHSECLPGAGCWGPGANMCRHCCNLQAGDDCVAECTDRPGFYEIPDKSSAEIRFAQHTRNPGQQPYCPTFPIPATLMDNLDETTLRVSKIPPKQCGRCHPECAETCYGPDAHECIGQCKHYRDGDKCVAICPREKYEEKETKRCLPCHNACKQTHVSREIRLCSGPGDYFGKGGCTACWKVLQNTTAKLYQCLSTDCPDKHYIESHKTMEFVHKQKIDISKESEQVATGKGETGEIIQVCKPCHPYCDRCTANGTHMSICESCIFWWFKGDCVKECPTTETYVLPSGNVSIQTDHKTSEEGITSITTEAGRSRRSSIQSQSDGMLGTGMTSFARYSLSSFARNQRHCLVCHDECIQGCTGPGPEDCKSCRNYKIMRGPDKFVCNSSCPEEQPHVLHGMCLTAKEYAKVSGKSARELRDRIVIGVSISIIPLILLATIILVICLKRRAEAEKAREKLFSAYTNLLAPDKESVMKNQSGIREPNMGRLEMISVNDLEYDPTAPPLGTGAFGVVYCGVWRLSKAALLKHGCHGPQQFAVAIKVIQNDFQISPGFSAPSSPVGNGRTLDPEEEARRAAARTAIEELLQEAKVMASVEHRHCLPLIGVCLTRERHCLVSMFLELGSLDRYVKDHRAELNSLTLLSWAEQIADGMSYLEMRGIIHRDLAARNVLVQRRDLVQITDFGLAKMLEGRDEDSVVVRAGRVPIRWLAIETLQDSIYSHKTDVWSYGVTLWEIFTFGRRPYEEVETKDIKDHVMKGGRLTQPDICTLDVYMVMVRCWIEDAVSRPTFVELQRTFNNFCKTPGRYLYIQGDEYAIKYQNNSYLGSATFSAETHELKPLIHGRGVPDGSPNTKANGSAFHEGDIGILDYARLHPSCQIQGSGSEYLPQSEDNQLDAFGNVVEPNESDALLPTRSAGHSIWPLRHRTPAVGASFSPGDADRTSPLRNTKMESSNVVSRAPLASREDSWLADAPGSPAWRSSRNVEPDRATMAGHAPHPGRSVGIHSMTPQSTPSPYGPGRGFPPTPMGATANNETSFQFPATGMPSAILEGYLEPNTDRFANEPTRTPSGASNPNQSDSRLPVVVKDEYLTPKTQQTQPMPSTISDFGISNLEYFMQPYMPSDEQSQSSGNENATSETQKLPT</sequence>
<dbReference type="EC" id="2.7.10.1" evidence="2"/>
<dbReference type="InterPro" id="IPR036941">
    <property type="entry name" value="Rcpt_L-dom_sf"/>
</dbReference>
<dbReference type="PRINTS" id="PR00109">
    <property type="entry name" value="TYRKINASE"/>
</dbReference>
<keyword evidence="13" id="KW-0325">Glycoprotein</keyword>
<evidence type="ECO:0000256" key="1">
    <source>
        <dbReference type="ARBA" id="ARBA00004479"/>
    </source>
</evidence>
<dbReference type="SUPFAM" id="SSF56112">
    <property type="entry name" value="Protein kinase-like (PK-like)"/>
    <property type="match status" value="1"/>
</dbReference>
<dbReference type="SMART" id="SM00219">
    <property type="entry name" value="TyrKc"/>
    <property type="match status" value="1"/>
</dbReference>
<evidence type="ECO:0000256" key="9">
    <source>
        <dbReference type="ARBA" id="ARBA00022989"/>
    </source>
</evidence>
<dbReference type="InterPro" id="IPR050122">
    <property type="entry name" value="RTK"/>
</dbReference>
<keyword evidence="12" id="KW-0675">Receptor</keyword>
<keyword evidence="3" id="KW-0597">Phosphoprotein</keyword>
<feature type="compositionally biased region" description="Polar residues" evidence="15">
    <location>
        <begin position="1550"/>
        <end position="1559"/>
    </location>
</feature>
<feature type="compositionally biased region" description="Polar residues" evidence="15">
    <location>
        <begin position="1584"/>
        <end position="1599"/>
    </location>
</feature>
<dbReference type="InterPro" id="IPR006212">
    <property type="entry name" value="Furin_repeat"/>
</dbReference>
<dbReference type="STRING" id="147828.A0A4S2M5L1"/>
<evidence type="ECO:0000256" key="2">
    <source>
        <dbReference type="ARBA" id="ARBA00011902"/>
    </source>
</evidence>
<evidence type="ECO:0000313" key="20">
    <source>
        <dbReference type="Proteomes" id="UP000308267"/>
    </source>
</evidence>
<evidence type="ECO:0000256" key="7">
    <source>
        <dbReference type="ARBA" id="ARBA00022777"/>
    </source>
</evidence>
<feature type="domain" description="Protein kinase" evidence="18">
    <location>
        <begin position="1021"/>
        <end position="1321"/>
    </location>
</feature>
<keyword evidence="11" id="KW-0829">Tyrosine-protein kinase</keyword>
<evidence type="ECO:0000256" key="3">
    <source>
        <dbReference type="ARBA" id="ARBA00022553"/>
    </source>
</evidence>
<dbReference type="GO" id="GO:0043235">
    <property type="term" value="C:receptor complex"/>
    <property type="evidence" value="ECO:0007669"/>
    <property type="project" value="TreeGrafter"/>
</dbReference>
<dbReference type="OrthoDB" id="6219513at2759"/>
<dbReference type="Proteomes" id="UP000308267">
    <property type="component" value="Unassembled WGS sequence"/>
</dbReference>
<keyword evidence="10 16" id="KW-0472">Membrane</keyword>
<dbReference type="GO" id="GO:0043066">
    <property type="term" value="P:negative regulation of apoptotic process"/>
    <property type="evidence" value="ECO:0007669"/>
    <property type="project" value="TreeGrafter"/>
</dbReference>
<feature type="region of interest" description="Disordered" evidence="15">
    <location>
        <begin position="1635"/>
        <end position="1663"/>
    </location>
</feature>
<dbReference type="InterPro" id="IPR020635">
    <property type="entry name" value="Tyr_kinase_cat_dom"/>
</dbReference>
<feature type="region of interest" description="Disordered" evidence="15">
    <location>
        <begin position="1449"/>
        <end position="1561"/>
    </location>
</feature>
<dbReference type="PROSITE" id="PS50011">
    <property type="entry name" value="PROTEIN_KINASE_DOM"/>
    <property type="match status" value="1"/>
</dbReference>
<keyword evidence="4" id="KW-0808">Transferase</keyword>
<organism evidence="19 20">
    <name type="scientific">Opisthorchis felineus</name>
    <dbReference type="NCBI Taxonomy" id="147828"/>
    <lineage>
        <taxon>Eukaryota</taxon>
        <taxon>Metazoa</taxon>
        <taxon>Spiralia</taxon>
        <taxon>Lophotrochozoa</taxon>
        <taxon>Platyhelminthes</taxon>
        <taxon>Trematoda</taxon>
        <taxon>Digenea</taxon>
        <taxon>Opisthorchiida</taxon>
        <taxon>Opisthorchiata</taxon>
        <taxon>Opisthorchiidae</taxon>
        <taxon>Opisthorchis</taxon>
    </lineage>
</organism>
<keyword evidence="20" id="KW-1185">Reference proteome</keyword>
<dbReference type="Gene3D" id="3.80.20.20">
    <property type="entry name" value="Receptor L-domain"/>
    <property type="match status" value="2"/>
</dbReference>
<feature type="compositionally biased region" description="Polar residues" evidence="15">
    <location>
        <begin position="1643"/>
        <end position="1663"/>
    </location>
</feature>
<comment type="catalytic activity">
    <reaction evidence="14">
        <text>L-tyrosyl-[protein] + ATP = O-phospho-L-tyrosyl-[protein] + ADP + H(+)</text>
        <dbReference type="Rhea" id="RHEA:10596"/>
        <dbReference type="Rhea" id="RHEA-COMP:10136"/>
        <dbReference type="Rhea" id="RHEA-COMP:20101"/>
        <dbReference type="ChEBI" id="CHEBI:15378"/>
        <dbReference type="ChEBI" id="CHEBI:30616"/>
        <dbReference type="ChEBI" id="CHEBI:46858"/>
        <dbReference type="ChEBI" id="CHEBI:61978"/>
        <dbReference type="ChEBI" id="CHEBI:456216"/>
        <dbReference type="EC" id="2.7.10.1"/>
    </reaction>
</comment>
<dbReference type="InterPro" id="IPR001245">
    <property type="entry name" value="Ser-Thr/Tyr_kinase_cat_dom"/>
</dbReference>
<protein>
    <recommendedName>
        <fullName evidence="2">receptor protein-tyrosine kinase</fullName>
        <ecNumber evidence="2">2.7.10.1</ecNumber>
    </recommendedName>
</protein>
<reference evidence="19 20" key="1">
    <citation type="journal article" date="2019" name="BMC Genomics">
        <title>New insights from Opisthorchis felineus genome: update on genomics of the epidemiologically important liver flukes.</title>
        <authorList>
            <person name="Ershov N.I."/>
            <person name="Mordvinov V.A."/>
            <person name="Prokhortchouk E.B."/>
            <person name="Pakharukova M.Y."/>
            <person name="Gunbin K.V."/>
            <person name="Ustyantsev K."/>
            <person name="Genaev M.A."/>
            <person name="Blinov A.G."/>
            <person name="Mazur A."/>
            <person name="Boulygina E."/>
            <person name="Tsygankova S."/>
            <person name="Khrameeva E."/>
            <person name="Chekanov N."/>
            <person name="Fan G."/>
            <person name="Xiao A."/>
            <person name="Zhang H."/>
            <person name="Xu X."/>
            <person name="Yang H."/>
            <person name="Solovyev V."/>
            <person name="Lee S.M."/>
            <person name="Liu X."/>
            <person name="Afonnikov D.A."/>
            <person name="Skryabin K.G."/>
        </authorList>
    </citation>
    <scope>NUCLEOTIDE SEQUENCE [LARGE SCALE GENOMIC DNA]</scope>
    <source>
        <strain evidence="19">AK-0245</strain>
        <tissue evidence="19">Whole organism</tissue>
    </source>
</reference>